<dbReference type="AlphaFoldDB" id="A0A1E3A4U9"/>
<dbReference type="InterPro" id="IPR000515">
    <property type="entry name" value="MetI-like"/>
</dbReference>
<dbReference type="RefSeq" id="WP_069153958.1">
    <property type="nucleotide sequence ID" value="NZ_MEHB01000005.1"/>
</dbReference>
<protein>
    <submittedName>
        <fullName evidence="9">Trehalose transport system permease protein SugB</fullName>
    </submittedName>
</protein>
<dbReference type="GO" id="GO:0005886">
    <property type="term" value="C:plasma membrane"/>
    <property type="evidence" value="ECO:0007669"/>
    <property type="project" value="UniProtKB-SubCell"/>
</dbReference>
<feature type="transmembrane region" description="Helical" evidence="7">
    <location>
        <begin position="258"/>
        <end position="277"/>
    </location>
</feature>
<evidence type="ECO:0000259" key="8">
    <source>
        <dbReference type="PROSITE" id="PS50928"/>
    </source>
</evidence>
<dbReference type="Pfam" id="PF00528">
    <property type="entry name" value="BPD_transp_1"/>
    <property type="match status" value="1"/>
</dbReference>
<dbReference type="GO" id="GO:0055085">
    <property type="term" value="P:transmembrane transport"/>
    <property type="evidence" value="ECO:0007669"/>
    <property type="project" value="InterPro"/>
</dbReference>
<dbReference type="PROSITE" id="PS50928">
    <property type="entry name" value="ABC_TM1"/>
    <property type="match status" value="1"/>
</dbReference>
<feature type="transmembrane region" description="Helical" evidence="7">
    <location>
        <begin position="12"/>
        <end position="35"/>
    </location>
</feature>
<evidence type="ECO:0000256" key="5">
    <source>
        <dbReference type="ARBA" id="ARBA00022989"/>
    </source>
</evidence>
<evidence type="ECO:0000256" key="6">
    <source>
        <dbReference type="ARBA" id="ARBA00023136"/>
    </source>
</evidence>
<reference evidence="9 10" key="1">
    <citation type="submission" date="2016-07" db="EMBL/GenBank/DDBJ databases">
        <title>Characterization of isolates of Eisenbergiella tayi derived from blood cultures, using whole genome sequencing.</title>
        <authorList>
            <person name="Burdz T."/>
            <person name="Wiebe D."/>
            <person name="Huynh C."/>
            <person name="Bernard K."/>
        </authorList>
    </citation>
    <scope>NUCLEOTIDE SEQUENCE [LARGE SCALE GENOMIC DNA]</scope>
    <source>
        <strain evidence="9 10">NML 110608</strain>
    </source>
</reference>
<name>A0A1E3A4U9_9FIRM</name>
<comment type="subcellular location">
    <subcellularLocation>
        <location evidence="1 7">Cell membrane</location>
        <topology evidence="1 7">Multi-pass membrane protein</topology>
    </subcellularLocation>
</comment>
<accession>A0A1E3A4U9</accession>
<proteinExistence type="inferred from homology"/>
<feature type="transmembrane region" description="Helical" evidence="7">
    <location>
        <begin position="110"/>
        <end position="131"/>
    </location>
</feature>
<dbReference type="CDD" id="cd06261">
    <property type="entry name" value="TM_PBP2"/>
    <property type="match status" value="1"/>
</dbReference>
<feature type="transmembrane region" description="Helical" evidence="7">
    <location>
        <begin position="79"/>
        <end position="98"/>
    </location>
</feature>
<evidence type="ECO:0000256" key="1">
    <source>
        <dbReference type="ARBA" id="ARBA00004651"/>
    </source>
</evidence>
<organism evidence="9 10">
    <name type="scientific">Eisenbergiella tayi</name>
    <dbReference type="NCBI Taxonomy" id="1432052"/>
    <lineage>
        <taxon>Bacteria</taxon>
        <taxon>Bacillati</taxon>
        <taxon>Bacillota</taxon>
        <taxon>Clostridia</taxon>
        <taxon>Lachnospirales</taxon>
        <taxon>Lachnospiraceae</taxon>
        <taxon>Eisenbergiella</taxon>
    </lineage>
</organism>
<keyword evidence="6 7" id="KW-0472">Membrane</keyword>
<keyword evidence="3" id="KW-1003">Cell membrane</keyword>
<evidence type="ECO:0000256" key="4">
    <source>
        <dbReference type="ARBA" id="ARBA00022692"/>
    </source>
</evidence>
<evidence type="ECO:0000313" key="10">
    <source>
        <dbReference type="Proteomes" id="UP000094067"/>
    </source>
</evidence>
<evidence type="ECO:0000256" key="3">
    <source>
        <dbReference type="ARBA" id="ARBA00022475"/>
    </source>
</evidence>
<dbReference type="InterPro" id="IPR035906">
    <property type="entry name" value="MetI-like_sf"/>
</dbReference>
<dbReference type="Proteomes" id="UP000094067">
    <property type="component" value="Unassembled WGS sequence"/>
</dbReference>
<dbReference type="Gene3D" id="1.10.3720.10">
    <property type="entry name" value="MetI-like"/>
    <property type="match status" value="1"/>
</dbReference>
<dbReference type="PANTHER" id="PTHR43744:SF9">
    <property type="entry name" value="POLYGALACTURONAN_RHAMNOGALACTURONAN TRANSPORT SYSTEM PERMEASE PROTEIN YTCP"/>
    <property type="match status" value="1"/>
</dbReference>
<dbReference type="PATRIC" id="fig|1432052.4.peg.4775"/>
<evidence type="ECO:0000256" key="2">
    <source>
        <dbReference type="ARBA" id="ARBA00022448"/>
    </source>
</evidence>
<feature type="domain" description="ABC transmembrane type-1" evidence="8">
    <location>
        <begin position="75"/>
        <end position="264"/>
    </location>
</feature>
<dbReference type="EMBL" id="MCGH01000003">
    <property type="protein sequence ID" value="ODM03507.1"/>
    <property type="molecule type" value="Genomic_DNA"/>
</dbReference>
<comment type="caution">
    <text evidence="9">The sequence shown here is derived from an EMBL/GenBank/DDBJ whole genome shotgun (WGS) entry which is preliminary data.</text>
</comment>
<sequence length="292" mass="32744">MNMKKSIGEKAFDVLMYGCIGISILLILYPLYFILIASISDQNLVANGRVFLIPKGIQFGGFKRVFENDLLLSGYRNTILYTALGTVVNMVLTIPAAYALSRKDFLPRRVLMFLFVFTMYFSGGLVPTYLLMKDLRLLNTIWVMIIPFAVNVTNLIIARSFFESSIPDELLEAAVMDGCSNTKFFLHIVLPLSKAILAVITLYYAVQHWNEYFNALIYLKDTALYPLQLVIRDILVMNQKASASASAASSAVQIAEQVKYAVILISTVPVMIFFPFVQKYFMKGVMIGAVKG</sequence>
<comment type="similarity">
    <text evidence="7">Belongs to the binding-protein-dependent transport system permease family.</text>
</comment>
<dbReference type="SUPFAM" id="SSF161098">
    <property type="entry name" value="MetI-like"/>
    <property type="match status" value="1"/>
</dbReference>
<feature type="transmembrane region" description="Helical" evidence="7">
    <location>
        <begin position="184"/>
        <end position="206"/>
    </location>
</feature>
<keyword evidence="5 7" id="KW-1133">Transmembrane helix</keyword>
<evidence type="ECO:0000256" key="7">
    <source>
        <dbReference type="RuleBase" id="RU363032"/>
    </source>
</evidence>
<keyword evidence="4 7" id="KW-0812">Transmembrane</keyword>
<evidence type="ECO:0000313" key="9">
    <source>
        <dbReference type="EMBL" id="ODM03507.1"/>
    </source>
</evidence>
<keyword evidence="2 7" id="KW-0813">Transport</keyword>
<gene>
    <name evidence="9" type="primary">sugB_10</name>
    <name evidence="9" type="ORF">BEI61_04305</name>
</gene>
<dbReference type="PANTHER" id="PTHR43744">
    <property type="entry name" value="ABC TRANSPORTER PERMEASE PROTEIN MG189-RELATED-RELATED"/>
    <property type="match status" value="1"/>
</dbReference>
<feature type="transmembrane region" description="Helical" evidence="7">
    <location>
        <begin position="137"/>
        <end position="157"/>
    </location>
</feature>